<dbReference type="InterPro" id="IPR027417">
    <property type="entry name" value="P-loop_NTPase"/>
</dbReference>
<dbReference type="Proteomes" id="UP000029381">
    <property type="component" value="Unassembled WGS sequence"/>
</dbReference>
<reference evidence="1 2" key="1">
    <citation type="submission" date="2014-08" db="EMBL/GenBank/DDBJ databases">
        <title>Genome sequence of Tetragenococcus muriaticus.</title>
        <authorList>
            <person name="Chuea-nongthon C."/>
            <person name="Rodtong S."/>
            <person name="Yongsawatdigul J."/>
            <person name="Steele J.L."/>
            <person name="Liu X.-y."/>
            <person name="Speers J."/>
            <person name="Glasner J.D."/>
            <person name="Neeno-Eckwall E.C."/>
        </authorList>
    </citation>
    <scope>NUCLEOTIDE SEQUENCE [LARGE SCALE GENOMIC DNA]</scope>
    <source>
        <strain evidence="1 2">3MR10-3</strain>
    </source>
</reference>
<dbReference type="GO" id="GO:0005524">
    <property type="term" value="F:ATP binding"/>
    <property type="evidence" value="ECO:0007669"/>
    <property type="project" value="UniProtKB-KW"/>
</dbReference>
<dbReference type="EMBL" id="JPVT01000169">
    <property type="protein sequence ID" value="KFN90271.1"/>
    <property type="molecule type" value="Genomic_DNA"/>
</dbReference>
<protein>
    <submittedName>
        <fullName evidence="1">ATP-binding component of an ABC superfamily transporter</fullName>
    </submittedName>
</protein>
<dbReference type="PATRIC" id="fig|1302648.3.peg.1569"/>
<dbReference type="PANTHER" id="PTHR42855">
    <property type="entry name" value="ABC TRANSPORTER ATP-BINDING SUBUNIT"/>
    <property type="match status" value="1"/>
</dbReference>
<comment type="caution">
    <text evidence="1">The sequence shown here is derived from an EMBL/GenBank/DDBJ whole genome shotgun (WGS) entry which is preliminary data.</text>
</comment>
<keyword evidence="2" id="KW-1185">Reference proteome</keyword>
<keyword evidence="1" id="KW-0547">Nucleotide-binding</keyword>
<dbReference type="Gene3D" id="3.40.50.300">
    <property type="entry name" value="P-loop containing nucleotide triphosphate hydrolases"/>
    <property type="match status" value="1"/>
</dbReference>
<name>A0A091BXB6_9ENTE</name>
<organism evidence="1 2">
    <name type="scientific">Tetragenococcus muriaticus 3MR10-3</name>
    <dbReference type="NCBI Taxonomy" id="1302648"/>
    <lineage>
        <taxon>Bacteria</taxon>
        <taxon>Bacillati</taxon>
        <taxon>Bacillota</taxon>
        <taxon>Bacilli</taxon>
        <taxon>Lactobacillales</taxon>
        <taxon>Enterococcaceae</taxon>
        <taxon>Tetragenococcus</taxon>
    </lineage>
</organism>
<evidence type="ECO:0000313" key="1">
    <source>
        <dbReference type="EMBL" id="KFN90271.1"/>
    </source>
</evidence>
<dbReference type="InterPro" id="IPR051309">
    <property type="entry name" value="ABCF_ATPase"/>
</dbReference>
<keyword evidence="1" id="KW-0067">ATP-binding</keyword>
<dbReference type="PANTHER" id="PTHR42855:SF2">
    <property type="entry name" value="DRUG RESISTANCE ABC TRANSPORTER,ATP-BINDING PROTEIN"/>
    <property type="match status" value="1"/>
</dbReference>
<accession>A0A091BXB6</accession>
<sequence length="90" mass="10672">MIDYKGTLFFVSHDRYFINRIATKVVELSEDGTRLYLGDYDYYLEKKQEEEELAEYEKEEEPQEKTISAGKKILCNQKSSKNKYAPCNEK</sequence>
<gene>
    <name evidence="1" type="ORF">TMU3MR103_1607</name>
</gene>
<dbReference type="AlphaFoldDB" id="A0A091BXB6"/>
<evidence type="ECO:0000313" key="2">
    <source>
        <dbReference type="Proteomes" id="UP000029381"/>
    </source>
</evidence>
<proteinExistence type="predicted"/>